<proteinExistence type="predicted"/>
<dbReference type="AlphaFoldDB" id="A0A366IIW6"/>
<gene>
    <name evidence="1" type="ORF">DFO65_10446</name>
</gene>
<reference evidence="1 2" key="1">
    <citation type="submission" date="2018-06" db="EMBL/GenBank/DDBJ databases">
        <title>Freshwater and sediment microbial communities from various areas in North America, analyzing microbe dynamics in response to fracking.</title>
        <authorList>
            <person name="Lamendella R."/>
        </authorList>
    </citation>
    <scope>NUCLEOTIDE SEQUENCE [LARGE SCALE GENOMIC DNA]</scope>
    <source>
        <strain evidence="1 2">3b_TX</strain>
    </source>
</reference>
<organism evidence="1 2">
    <name type="scientific">Brevibacterium celere</name>
    <dbReference type="NCBI Taxonomy" id="225845"/>
    <lineage>
        <taxon>Bacteria</taxon>
        <taxon>Bacillati</taxon>
        <taxon>Actinomycetota</taxon>
        <taxon>Actinomycetes</taxon>
        <taxon>Micrococcales</taxon>
        <taxon>Brevibacteriaceae</taxon>
        <taxon>Brevibacterium</taxon>
    </lineage>
</organism>
<dbReference type="PROSITE" id="PS51257">
    <property type="entry name" value="PROKAR_LIPOPROTEIN"/>
    <property type="match status" value="1"/>
</dbReference>
<evidence type="ECO:0000313" key="2">
    <source>
        <dbReference type="Proteomes" id="UP000253509"/>
    </source>
</evidence>
<evidence type="ECO:0000313" key="1">
    <source>
        <dbReference type="EMBL" id="RBP72091.1"/>
    </source>
</evidence>
<protein>
    <submittedName>
        <fullName evidence="1">Uncharacterized protein</fullName>
    </submittedName>
</protein>
<keyword evidence="2" id="KW-1185">Reference proteome</keyword>
<dbReference type="EMBL" id="QNSB01000004">
    <property type="protein sequence ID" value="RBP72091.1"/>
    <property type="molecule type" value="Genomic_DNA"/>
</dbReference>
<dbReference type="Proteomes" id="UP000253509">
    <property type="component" value="Unassembled WGS sequence"/>
</dbReference>
<name>A0A366IIW6_9MICO</name>
<accession>A0A366IIW6</accession>
<dbReference type="RefSeq" id="WP_113903652.1">
    <property type="nucleotide sequence ID" value="NZ_QNSB01000004.1"/>
</dbReference>
<comment type="caution">
    <text evidence="1">The sequence shown here is derived from an EMBL/GenBank/DDBJ whole genome shotgun (WGS) entry which is preliminary data.</text>
</comment>
<sequence>MREGRASDTRPPLRLLTAGVAALVLALSGCVTAEGGAWGDLARAVQTTTSAVESVAVTFRQYEDDRTLSTVAETNCEEMLSQVEKSHQQVFTLTVDSADQSEARQRVLDELSAGAKAIASTQDYIEGTSSSDPETLATRLAESTDRLTELEATLEAKQ</sequence>